<dbReference type="Pfam" id="PF13489">
    <property type="entry name" value="Methyltransf_23"/>
    <property type="match status" value="1"/>
</dbReference>
<dbReference type="Gene3D" id="3.90.550.10">
    <property type="entry name" value="Spore Coat Polysaccharide Biosynthesis Protein SpsA, Chain A"/>
    <property type="match status" value="2"/>
</dbReference>
<dbReference type="SUPFAM" id="SSF53335">
    <property type="entry name" value="S-adenosyl-L-methionine-dependent methyltransferases"/>
    <property type="match status" value="1"/>
</dbReference>
<dbReference type="OrthoDB" id="9771846at2"/>
<dbReference type="Pfam" id="PF13704">
    <property type="entry name" value="Glyco_tranf_2_4"/>
    <property type="match status" value="1"/>
</dbReference>
<dbReference type="Gene3D" id="3.40.50.150">
    <property type="entry name" value="Vaccinia Virus protein VP39"/>
    <property type="match status" value="1"/>
</dbReference>
<evidence type="ECO:0000313" key="3">
    <source>
        <dbReference type="Proteomes" id="UP000297597"/>
    </source>
</evidence>
<organism evidence="2 3">
    <name type="scientific">Pelotomaculum propionicicum</name>
    <dbReference type="NCBI Taxonomy" id="258475"/>
    <lineage>
        <taxon>Bacteria</taxon>
        <taxon>Bacillati</taxon>
        <taxon>Bacillota</taxon>
        <taxon>Clostridia</taxon>
        <taxon>Eubacteriales</taxon>
        <taxon>Desulfotomaculaceae</taxon>
        <taxon>Pelotomaculum</taxon>
    </lineage>
</organism>
<protein>
    <submittedName>
        <fullName evidence="2">Putative glycosyltransferase EpsJ</fullName>
        <ecNumber evidence="2">2.4.-.-</ecNumber>
    </submittedName>
</protein>
<dbReference type="EMBL" id="QFFZ01000045">
    <property type="protein sequence ID" value="TEB09518.1"/>
    <property type="molecule type" value="Genomic_DNA"/>
</dbReference>
<dbReference type="CDD" id="cd02440">
    <property type="entry name" value="AdoMet_MTases"/>
    <property type="match status" value="1"/>
</dbReference>
<reference evidence="2 3" key="1">
    <citation type="journal article" date="2018" name="Environ. Microbiol.">
        <title>Novel energy conservation strategies and behaviour of Pelotomaculum schinkii driving syntrophic propionate catabolism.</title>
        <authorList>
            <person name="Hidalgo-Ahumada C.A.P."/>
            <person name="Nobu M.K."/>
            <person name="Narihiro T."/>
            <person name="Tamaki H."/>
            <person name="Liu W.T."/>
            <person name="Kamagata Y."/>
            <person name="Stams A.J.M."/>
            <person name="Imachi H."/>
            <person name="Sousa D.Z."/>
        </authorList>
    </citation>
    <scope>NUCLEOTIDE SEQUENCE [LARGE SCALE GENOMIC DNA]</scope>
    <source>
        <strain evidence="2 3">MGP</strain>
    </source>
</reference>
<keyword evidence="2" id="KW-0808">Transferase</keyword>
<dbReference type="PANTHER" id="PTHR43179">
    <property type="entry name" value="RHAMNOSYLTRANSFERASE WBBL"/>
    <property type="match status" value="1"/>
</dbReference>
<dbReference type="SUPFAM" id="SSF53448">
    <property type="entry name" value="Nucleotide-diphospho-sugar transferases"/>
    <property type="match status" value="2"/>
</dbReference>
<accession>A0A4Y7RKI5</accession>
<gene>
    <name evidence="2" type="primary">epsJ</name>
    <name evidence="2" type="ORF">Pmgp_03063</name>
</gene>
<dbReference type="AlphaFoldDB" id="A0A4Y7RKI5"/>
<name>A0A4Y7RKI5_9FIRM</name>
<dbReference type="RefSeq" id="WP_134214889.1">
    <property type="nucleotide sequence ID" value="NZ_QFFZ01000045.1"/>
</dbReference>
<dbReference type="Proteomes" id="UP000297597">
    <property type="component" value="Unassembled WGS sequence"/>
</dbReference>
<dbReference type="CDD" id="cd04186">
    <property type="entry name" value="GT_2_like_c"/>
    <property type="match status" value="1"/>
</dbReference>
<dbReference type="EC" id="2.4.-.-" evidence="2"/>
<proteinExistence type="predicted"/>
<evidence type="ECO:0000259" key="1">
    <source>
        <dbReference type="Pfam" id="PF00535"/>
    </source>
</evidence>
<dbReference type="Pfam" id="PF00535">
    <property type="entry name" value="Glycos_transf_2"/>
    <property type="match status" value="1"/>
</dbReference>
<feature type="domain" description="Glycosyltransferase 2-like" evidence="1">
    <location>
        <begin position="477"/>
        <end position="636"/>
    </location>
</feature>
<keyword evidence="2" id="KW-0328">Glycosyltransferase</keyword>
<dbReference type="PANTHER" id="PTHR43179:SF7">
    <property type="entry name" value="RHAMNOSYLTRANSFERASE WBBL"/>
    <property type="match status" value="1"/>
</dbReference>
<dbReference type="InterPro" id="IPR029063">
    <property type="entry name" value="SAM-dependent_MTases_sf"/>
</dbReference>
<keyword evidence="3" id="KW-1185">Reference proteome</keyword>
<dbReference type="GO" id="GO:0016757">
    <property type="term" value="F:glycosyltransferase activity"/>
    <property type="evidence" value="ECO:0007669"/>
    <property type="project" value="UniProtKB-KW"/>
</dbReference>
<comment type="caution">
    <text evidence="2">The sequence shown here is derived from an EMBL/GenBank/DDBJ whole genome shotgun (WGS) entry which is preliminary data.</text>
</comment>
<evidence type="ECO:0000313" key="2">
    <source>
        <dbReference type="EMBL" id="TEB09518.1"/>
    </source>
</evidence>
<dbReference type="InterPro" id="IPR029044">
    <property type="entry name" value="Nucleotide-diphossugar_trans"/>
</dbReference>
<sequence length="747" mass="85758">MGKFNILCVMRIKNEERWIDSCLKEASKVCDRILIIDDGSTDRTPEICRSFPKVKYRYYQRKVDELRDRRELLQWALENKADWILNLDGDEVLEEGAADRIRGEISRLDPRDPVYTYFQLHILYMWNNPELYRCENSIYGNFWISRLFTTWGQDKGRLIIGATGHGHNLHANGVPVNLRGKGRKIDVRIKHYGYMDFELRQKKYDFYQKHDPQAAAAGYYDHLTSEEGMLLARWTARTKGRFCPGLFIKPVGYYQFARPEVAELVPAQAIKILDVGCGHGNLGAFLKSQNQRREVFGIELDQMAAAAANNRLDKVLVGNIEKMRLDFPVGYFDCIILSDVLQHLLSPWDSLLYIKKFLSPKGCLILSVPNVKNFKVINHLINNGNWSYQDSGILERGHLRFFTVRNLQEMLVSVNMTPDLITGVPDPEVPDLPSHVETNKMVLKDLSLVEINELRTIRILARAKPCIPLAKSRGLVSIVIPVCNQLELTKLCLESIEYYTSEDYEIILVDNGSGEETAGYLKNLENKRLIRNDSNLGFAMACNQGMAAARGKYICLLNNDTIVSRGWLSHLARHLEENPAALAVGPVSNHAPDHQLAPVELQNIHDIETIAHHIRINNWLKSTQVGFLSGFCLLLKAKAKKIIGGFDTRFWPGNFEDDDYCLRIKLAGFELLIARDVFVAHFGRQTFDGEKVDYNEAMSSNWRRFREKWGLPENFNPVQRRTLADQLKGRYKKKQLFFPLCQEDDKK</sequence>
<dbReference type="InterPro" id="IPR001173">
    <property type="entry name" value="Glyco_trans_2-like"/>
</dbReference>